<dbReference type="InterPro" id="IPR001789">
    <property type="entry name" value="Sig_transdc_resp-reg_receiver"/>
</dbReference>
<dbReference type="Pfam" id="PF00072">
    <property type="entry name" value="Response_reg"/>
    <property type="match status" value="1"/>
</dbReference>
<dbReference type="GO" id="GO:0000160">
    <property type="term" value="P:phosphorelay signal transduction system"/>
    <property type="evidence" value="ECO:0007669"/>
    <property type="project" value="InterPro"/>
</dbReference>
<name>A0A194AHX8_9BACT</name>
<protein>
    <submittedName>
        <fullName evidence="4">Two-component response regulator</fullName>
    </submittedName>
</protein>
<dbReference type="InterPro" id="IPR037522">
    <property type="entry name" value="HD_GYP_dom"/>
</dbReference>
<dbReference type="PROSITE" id="PS50110">
    <property type="entry name" value="RESPONSE_REGULATORY"/>
    <property type="match status" value="1"/>
</dbReference>
<dbReference type="Proteomes" id="UP000095200">
    <property type="component" value="Unassembled WGS sequence"/>
</dbReference>
<feature type="modified residue" description="4-aspartylphosphate" evidence="1">
    <location>
        <position position="63"/>
    </location>
</feature>
<accession>A0A194AHX8</accession>
<sequence length="375" mass="41583">MSANQSFDPEALTGRILVVDDEPMNRQLMKELLTSFGHEVVCADGALQALALLDDSCDLVLLDVVMPGMDGLSLAREIRKRSDVGDIPLVMVTSLTSRQCRLEAVEAGANDFIAKPIDVMELRIRVRSMLRMKQAQDGVKQYQAHLEDMVRIKTRALTYTVENLTLARRSMCQAHRETIRCLAVAAEYRDANVAGHIMRMSKYAALIAENLGLSDEDVTLILEASPMHDIGKIGIADSILLKPGKLTPGEWNAMKEHSLIGANILDSASSTLIQTGSLIAMTHHEKWDGSGYPRGISGRHIPLFGRICAVADVFDALTTARPYKKTLPMEEALSIMNMVRGKHFDPKVFDAFVMKPEKVARIYRQHHSPAQRTVH</sequence>
<dbReference type="SUPFAM" id="SSF52172">
    <property type="entry name" value="CheY-like"/>
    <property type="match status" value="1"/>
</dbReference>
<dbReference type="STRING" id="1592317.DPF_1082"/>
<dbReference type="Gene3D" id="1.10.3210.10">
    <property type="entry name" value="Hypothetical protein af1432"/>
    <property type="match status" value="1"/>
</dbReference>
<evidence type="ECO:0000259" key="2">
    <source>
        <dbReference type="PROSITE" id="PS50110"/>
    </source>
</evidence>
<keyword evidence="5" id="KW-1185">Reference proteome</keyword>
<feature type="domain" description="HD-GYP" evidence="3">
    <location>
        <begin position="171"/>
        <end position="368"/>
    </location>
</feature>
<comment type="caution">
    <text evidence="4">The sequence shown here is derived from an EMBL/GenBank/DDBJ whole genome shotgun (WGS) entry which is preliminary data.</text>
</comment>
<gene>
    <name evidence="4" type="ORF">DPF_1082</name>
</gene>
<keyword evidence="1" id="KW-0597">Phosphoprotein</keyword>
<evidence type="ECO:0000313" key="5">
    <source>
        <dbReference type="Proteomes" id="UP000095200"/>
    </source>
</evidence>
<dbReference type="SUPFAM" id="SSF109604">
    <property type="entry name" value="HD-domain/PDEase-like"/>
    <property type="match status" value="1"/>
</dbReference>
<dbReference type="PANTHER" id="PTHR45228:SF1">
    <property type="entry name" value="CYCLIC DI-GMP PHOSPHODIESTERASE TM_0186"/>
    <property type="match status" value="1"/>
</dbReference>
<dbReference type="InterPro" id="IPR003607">
    <property type="entry name" value="HD/PDEase_dom"/>
</dbReference>
<dbReference type="InterPro" id="IPR011006">
    <property type="entry name" value="CheY-like_superfamily"/>
</dbReference>
<dbReference type="SMART" id="SM00448">
    <property type="entry name" value="REC"/>
    <property type="match status" value="1"/>
</dbReference>
<dbReference type="OrthoDB" id="9769359at2"/>
<dbReference type="RefSeq" id="WP_069857862.1">
    <property type="nucleotide sequence ID" value="NZ_BDFE01000015.1"/>
</dbReference>
<dbReference type="CDD" id="cd00077">
    <property type="entry name" value="HDc"/>
    <property type="match status" value="1"/>
</dbReference>
<evidence type="ECO:0000256" key="1">
    <source>
        <dbReference type="PROSITE-ProRule" id="PRU00169"/>
    </source>
</evidence>
<dbReference type="Pfam" id="PF13487">
    <property type="entry name" value="HD_5"/>
    <property type="match status" value="1"/>
</dbReference>
<dbReference type="PROSITE" id="PS51832">
    <property type="entry name" value="HD_GYP"/>
    <property type="match status" value="1"/>
</dbReference>
<evidence type="ECO:0000259" key="3">
    <source>
        <dbReference type="PROSITE" id="PS51832"/>
    </source>
</evidence>
<dbReference type="Gene3D" id="3.40.50.2300">
    <property type="match status" value="1"/>
</dbReference>
<dbReference type="PANTHER" id="PTHR45228">
    <property type="entry name" value="CYCLIC DI-GMP PHOSPHODIESTERASE TM_0186-RELATED"/>
    <property type="match status" value="1"/>
</dbReference>
<feature type="domain" description="Response regulatory" evidence="2">
    <location>
        <begin position="15"/>
        <end position="130"/>
    </location>
</feature>
<organism evidence="4 5">
    <name type="scientific">Desulfoplanes formicivorans</name>
    <dbReference type="NCBI Taxonomy" id="1592317"/>
    <lineage>
        <taxon>Bacteria</taxon>
        <taxon>Pseudomonadati</taxon>
        <taxon>Thermodesulfobacteriota</taxon>
        <taxon>Desulfovibrionia</taxon>
        <taxon>Desulfovibrionales</taxon>
        <taxon>Desulfoplanaceae</taxon>
        <taxon>Desulfoplanes</taxon>
    </lineage>
</organism>
<proteinExistence type="predicted"/>
<reference evidence="5" key="1">
    <citation type="submission" date="2016-06" db="EMBL/GenBank/DDBJ databases">
        <title>Draft genome sequence of Desulfoplanes formicivorans strain Pf12B.</title>
        <authorList>
            <person name="Watanabe M."/>
            <person name="Kojima H."/>
            <person name="Fukui M."/>
        </authorList>
    </citation>
    <scope>NUCLEOTIDE SEQUENCE [LARGE SCALE GENOMIC DNA]</scope>
    <source>
        <strain evidence="5">Pf12B</strain>
    </source>
</reference>
<evidence type="ECO:0000313" key="4">
    <source>
        <dbReference type="EMBL" id="GAU08374.1"/>
    </source>
</evidence>
<dbReference type="EMBL" id="BDFE01000015">
    <property type="protein sequence ID" value="GAU08374.1"/>
    <property type="molecule type" value="Genomic_DNA"/>
</dbReference>
<dbReference type="SMART" id="SM00471">
    <property type="entry name" value="HDc"/>
    <property type="match status" value="1"/>
</dbReference>
<dbReference type="AlphaFoldDB" id="A0A194AHX8"/>
<dbReference type="InterPro" id="IPR052020">
    <property type="entry name" value="Cyclic_di-GMP/3'3'-cGAMP_PDE"/>
</dbReference>